<evidence type="ECO:0000313" key="2">
    <source>
        <dbReference type="RefSeq" id="XP_052124434.1"/>
    </source>
</evidence>
<reference evidence="2" key="1">
    <citation type="submission" date="2025-08" db="UniProtKB">
        <authorList>
            <consortium name="RefSeq"/>
        </authorList>
    </citation>
    <scope>IDENTIFICATION</scope>
    <source>
        <tissue evidence="2">Whole organism</tissue>
    </source>
</reference>
<dbReference type="RefSeq" id="XP_052124434.1">
    <property type="nucleotide sequence ID" value="XM_052268474.1"/>
</dbReference>
<evidence type="ECO:0000313" key="1">
    <source>
        <dbReference type="Proteomes" id="UP000504606"/>
    </source>
</evidence>
<gene>
    <name evidence="2" type="primary">LOC127749615</name>
</gene>
<name>A0A9C6U7H8_FRAOC</name>
<organism evidence="1 2">
    <name type="scientific">Frankliniella occidentalis</name>
    <name type="common">Western flower thrips</name>
    <name type="synonym">Euthrips occidentalis</name>
    <dbReference type="NCBI Taxonomy" id="133901"/>
    <lineage>
        <taxon>Eukaryota</taxon>
        <taxon>Metazoa</taxon>
        <taxon>Ecdysozoa</taxon>
        <taxon>Arthropoda</taxon>
        <taxon>Hexapoda</taxon>
        <taxon>Insecta</taxon>
        <taxon>Pterygota</taxon>
        <taxon>Neoptera</taxon>
        <taxon>Paraneoptera</taxon>
        <taxon>Thysanoptera</taxon>
        <taxon>Terebrantia</taxon>
        <taxon>Thripoidea</taxon>
        <taxon>Thripidae</taxon>
        <taxon>Frankliniella</taxon>
    </lineage>
</organism>
<sequence>MNGTEGHDIPLEEQAENDDIFVTNNLQSSSGAGAENIVMLYQRNADQSQLFRTPAAGSSDCHSTPFAVASGCRGRLDFSGISEMGLLTPDNVPTELDVYSASVITTMKDLVGGASLQLVSMHMTLEIASILY</sequence>
<dbReference type="GeneID" id="127749615"/>
<dbReference type="AlphaFoldDB" id="A0A9C6U7H8"/>
<protein>
    <submittedName>
        <fullName evidence="2">Uncharacterized protein LOC127749615</fullName>
    </submittedName>
</protein>
<dbReference type="KEGG" id="foc:127749615"/>
<accession>A0A9C6U7H8</accession>
<dbReference type="Proteomes" id="UP000504606">
    <property type="component" value="Unplaced"/>
</dbReference>
<keyword evidence="1" id="KW-1185">Reference proteome</keyword>
<proteinExistence type="predicted"/>